<feature type="region of interest" description="Disordered" evidence="4">
    <location>
        <begin position="287"/>
        <end position="309"/>
    </location>
</feature>
<dbReference type="FunFam" id="3.30.420.40:FF:000028">
    <property type="entry name" value="heat shock 70 kDa protein-like"/>
    <property type="match status" value="1"/>
</dbReference>
<dbReference type="EMBL" id="CAJNIZ010023392">
    <property type="protein sequence ID" value="CAE7468733.1"/>
    <property type="molecule type" value="Genomic_DNA"/>
</dbReference>
<feature type="non-terminal residue" evidence="5">
    <location>
        <position position="407"/>
    </location>
</feature>
<dbReference type="OrthoDB" id="410609at2759"/>
<dbReference type="AlphaFoldDB" id="A0A812SBG7"/>
<dbReference type="GO" id="GO:0140662">
    <property type="term" value="F:ATP-dependent protein folding chaperone"/>
    <property type="evidence" value="ECO:0007669"/>
    <property type="project" value="InterPro"/>
</dbReference>
<sequence>GQLIHVEEAVAVLIKALVAVAELYLKEPVKRAVLGVPARWTKAQRAALEYSATLAGLKSVRLIPEPELAVRAYGIRASPNAQIITGGGNLGPKPQGLQGNIELDELQQRVEEDPYAASQADFTQHMAVQMKQRDPTLKHIMVADLGGGTFDVCIVRKWVEWDEIHMLFTSGDERLGGDDFDIAIVDWVLKELKPELAKQRKWPVPAAQRQNLLLQARKAKERLSSSETAELSIGDLKVTVSRDNFRVVCLPVLQRMLQPIREAAYGAHLRLPFESLALDTVEMAGKARKRKMSEKDLQRKSRSLRAKHKSTDIEDRDEIKVDEILLIGAATWTPAVREMLMLCTGVQPNSAVIDPETAVALGAVILASIMDNQMVDMQVHSNWRAAWTQYLLDRPELVEKLQEPVRA</sequence>
<organism evidence="5 6">
    <name type="scientific">Symbiodinium pilosum</name>
    <name type="common">Dinoflagellate</name>
    <dbReference type="NCBI Taxonomy" id="2952"/>
    <lineage>
        <taxon>Eukaryota</taxon>
        <taxon>Sar</taxon>
        <taxon>Alveolata</taxon>
        <taxon>Dinophyceae</taxon>
        <taxon>Suessiales</taxon>
        <taxon>Symbiodiniaceae</taxon>
        <taxon>Symbiodinium</taxon>
    </lineage>
</organism>
<dbReference type="Pfam" id="PF00012">
    <property type="entry name" value="HSP70"/>
    <property type="match status" value="2"/>
</dbReference>
<proteinExistence type="inferred from homology"/>
<keyword evidence="6" id="KW-1185">Reference proteome</keyword>
<evidence type="ECO:0000256" key="1">
    <source>
        <dbReference type="ARBA" id="ARBA00007381"/>
    </source>
</evidence>
<evidence type="ECO:0000256" key="3">
    <source>
        <dbReference type="ARBA" id="ARBA00022840"/>
    </source>
</evidence>
<dbReference type="Gene3D" id="3.90.640.10">
    <property type="entry name" value="Actin, Chain A, domain 4"/>
    <property type="match status" value="1"/>
</dbReference>
<dbReference type="Proteomes" id="UP000649617">
    <property type="component" value="Unassembled WGS sequence"/>
</dbReference>
<name>A0A812SBG7_SYMPI</name>
<evidence type="ECO:0000256" key="4">
    <source>
        <dbReference type="SAM" id="MobiDB-lite"/>
    </source>
</evidence>
<comment type="similarity">
    <text evidence="1">Belongs to the heat shock protein 70 family.</text>
</comment>
<comment type="caution">
    <text evidence="5">The sequence shown here is derived from an EMBL/GenBank/DDBJ whole genome shotgun (WGS) entry which is preliminary data.</text>
</comment>
<gene>
    <name evidence="5" type="primary">dnaK</name>
    <name evidence="5" type="ORF">SPIL2461_LOCUS11831</name>
</gene>
<evidence type="ECO:0000256" key="2">
    <source>
        <dbReference type="ARBA" id="ARBA00022741"/>
    </source>
</evidence>
<dbReference type="Gene3D" id="3.30.420.40">
    <property type="match status" value="4"/>
</dbReference>
<dbReference type="GO" id="GO:0005524">
    <property type="term" value="F:ATP binding"/>
    <property type="evidence" value="ECO:0007669"/>
    <property type="project" value="UniProtKB-KW"/>
</dbReference>
<evidence type="ECO:0000313" key="5">
    <source>
        <dbReference type="EMBL" id="CAE7468733.1"/>
    </source>
</evidence>
<dbReference type="InterPro" id="IPR013126">
    <property type="entry name" value="Hsp_70_fam"/>
</dbReference>
<dbReference type="InterPro" id="IPR043129">
    <property type="entry name" value="ATPase_NBD"/>
</dbReference>
<reference evidence="5" key="1">
    <citation type="submission" date="2021-02" db="EMBL/GenBank/DDBJ databases">
        <authorList>
            <person name="Dougan E. K."/>
            <person name="Rhodes N."/>
            <person name="Thang M."/>
            <person name="Chan C."/>
        </authorList>
    </citation>
    <scope>NUCLEOTIDE SEQUENCE</scope>
</reference>
<accession>A0A812SBG7</accession>
<evidence type="ECO:0000313" key="6">
    <source>
        <dbReference type="Proteomes" id="UP000649617"/>
    </source>
</evidence>
<dbReference type="SUPFAM" id="SSF53067">
    <property type="entry name" value="Actin-like ATPase domain"/>
    <property type="match status" value="2"/>
</dbReference>
<dbReference type="PANTHER" id="PTHR19375">
    <property type="entry name" value="HEAT SHOCK PROTEIN 70KDA"/>
    <property type="match status" value="1"/>
</dbReference>
<keyword evidence="2" id="KW-0547">Nucleotide-binding</keyword>
<protein>
    <submittedName>
        <fullName evidence="5">DnaK protein</fullName>
    </submittedName>
</protein>
<keyword evidence="3" id="KW-0067">ATP-binding</keyword>